<dbReference type="InterPro" id="IPR036188">
    <property type="entry name" value="FAD/NAD-bd_sf"/>
</dbReference>
<dbReference type="AlphaFoldDB" id="A0A645GXI3"/>
<dbReference type="GO" id="GO:0016491">
    <property type="term" value="F:oxidoreductase activity"/>
    <property type="evidence" value="ECO:0007669"/>
    <property type="project" value="UniProtKB-KW"/>
</dbReference>
<organism evidence="2">
    <name type="scientific">bioreactor metagenome</name>
    <dbReference type="NCBI Taxonomy" id="1076179"/>
    <lineage>
        <taxon>unclassified sequences</taxon>
        <taxon>metagenomes</taxon>
        <taxon>ecological metagenomes</taxon>
    </lineage>
</organism>
<evidence type="ECO:0000256" key="1">
    <source>
        <dbReference type="SAM" id="MobiDB-lite"/>
    </source>
</evidence>
<name>A0A645GXI3_9ZZZZ</name>
<proteinExistence type="predicted"/>
<protein>
    <submittedName>
        <fullName evidence="2">tRNA 5-methylaminomethyl-2-thiouridine biosynthesis bifunctional protein MnmC</fullName>
        <ecNumber evidence="2">1.5.-.-</ecNumber>
    </submittedName>
</protein>
<dbReference type="EMBL" id="VSSQ01082956">
    <property type="protein sequence ID" value="MPN31438.1"/>
    <property type="molecule type" value="Genomic_DNA"/>
</dbReference>
<comment type="caution">
    <text evidence="2">The sequence shown here is derived from an EMBL/GenBank/DDBJ whole genome shotgun (WGS) entry which is preliminary data.</text>
</comment>
<dbReference type="Gene3D" id="3.50.50.60">
    <property type="entry name" value="FAD/NAD(P)-binding domain"/>
    <property type="match status" value="1"/>
</dbReference>
<reference evidence="2" key="1">
    <citation type="submission" date="2019-08" db="EMBL/GenBank/DDBJ databases">
        <authorList>
            <person name="Kucharzyk K."/>
            <person name="Murdoch R.W."/>
            <person name="Higgins S."/>
            <person name="Loffler F."/>
        </authorList>
    </citation>
    <scope>NUCLEOTIDE SEQUENCE</scope>
</reference>
<accession>A0A645GXI3</accession>
<gene>
    <name evidence="2" type="primary">mnmC_23</name>
    <name evidence="2" type="ORF">SDC9_178912</name>
</gene>
<evidence type="ECO:0000313" key="2">
    <source>
        <dbReference type="EMBL" id="MPN31438.1"/>
    </source>
</evidence>
<dbReference type="EC" id="1.5.-.-" evidence="2"/>
<sequence length="93" mass="10018">MSPDRLPIVGQLPDPAATTPNARLHSLPRQPGLWCVQGYGARGIVWSALMADLLVSRLEGEPLPLENDLVDAVDPGRFLLAPRRRAIPSGDNA</sequence>
<keyword evidence="2" id="KW-0560">Oxidoreductase</keyword>
<feature type="region of interest" description="Disordered" evidence="1">
    <location>
        <begin position="1"/>
        <end position="24"/>
    </location>
</feature>